<keyword evidence="2" id="KW-1185">Reference proteome</keyword>
<dbReference type="EMBL" id="CM034400">
    <property type="protein sequence ID" value="KAJ0176061.1"/>
    <property type="molecule type" value="Genomic_DNA"/>
</dbReference>
<name>A0ACC1CWV3_9NEOP</name>
<gene>
    <name evidence="1" type="ORF">K1T71_008235</name>
</gene>
<evidence type="ECO:0000313" key="1">
    <source>
        <dbReference type="EMBL" id="KAJ0176061.1"/>
    </source>
</evidence>
<reference evidence="1 2" key="1">
    <citation type="journal article" date="2021" name="Front. Genet.">
        <title>Chromosome-Level Genome Assembly Reveals Significant Gene Expansion in the Toll and IMD Signaling Pathways of Dendrolimus kikuchii.</title>
        <authorList>
            <person name="Zhou J."/>
            <person name="Wu P."/>
            <person name="Xiong Z."/>
            <person name="Liu N."/>
            <person name="Zhao N."/>
            <person name="Ji M."/>
            <person name="Qiu Y."/>
            <person name="Yang B."/>
        </authorList>
    </citation>
    <scope>NUCLEOTIDE SEQUENCE [LARGE SCALE GENOMIC DNA]</scope>
    <source>
        <strain evidence="1">Ann1</strain>
    </source>
</reference>
<evidence type="ECO:0000313" key="2">
    <source>
        <dbReference type="Proteomes" id="UP000824533"/>
    </source>
</evidence>
<comment type="caution">
    <text evidence="1">The sequence shown here is derived from an EMBL/GenBank/DDBJ whole genome shotgun (WGS) entry which is preliminary data.</text>
</comment>
<protein>
    <submittedName>
        <fullName evidence="1">Uncharacterized protein</fullName>
    </submittedName>
</protein>
<dbReference type="Proteomes" id="UP000824533">
    <property type="component" value="Linkage Group LG14"/>
</dbReference>
<accession>A0ACC1CWV3</accession>
<proteinExistence type="predicted"/>
<organism evidence="1 2">
    <name type="scientific">Dendrolimus kikuchii</name>
    <dbReference type="NCBI Taxonomy" id="765133"/>
    <lineage>
        <taxon>Eukaryota</taxon>
        <taxon>Metazoa</taxon>
        <taxon>Ecdysozoa</taxon>
        <taxon>Arthropoda</taxon>
        <taxon>Hexapoda</taxon>
        <taxon>Insecta</taxon>
        <taxon>Pterygota</taxon>
        <taxon>Neoptera</taxon>
        <taxon>Endopterygota</taxon>
        <taxon>Lepidoptera</taxon>
        <taxon>Glossata</taxon>
        <taxon>Ditrysia</taxon>
        <taxon>Bombycoidea</taxon>
        <taxon>Lasiocampidae</taxon>
        <taxon>Dendrolimus</taxon>
    </lineage>
</organism>
<sequence length="496" mass="56678">MGRKSQSKQTTKKNSGKENNKFLQQKRRELALLVDKVLRLTSIFQASGTVSKSWEHHLEIDSIIREVINLEAPQYRNSQGTRQANIDKYIKWLQDHEVQFDGVQISEFEGYDLGLKATKTFTEGSLILTVPAKVMMTEKDAQDSDLADFIAVDPLLQNMPNITLALFLLLEKNNSDSFWKPYIDTLPEKYSTILYFTSEELAELRPSPVFESSLKLYRNIARQYAYFYNKIHSLDIPILKKLQDIFTYDSYRWAVSTVMTRQNNIQLANNDVTAFIPLWDMCNHEHGKITTDFNKEQNRGECYALRDFKEGEQIFIFYGSRPNSDLFLHNGFVYPNNKHDSLSLTLGISTSDALRETKLSLLTKLGLAGVTHFSLYQGQNPISAELLAFIRIFNMNQEELTKWSGQGLPGDLVSSDDASAAAVGAGIDRRAYTYLLTRCRLLHAAYKKDSTNNELESLHRKNIKLLKESEIQILDGAMKYLTEAISKLSVAENEQK</sequence>